<dbReference type="OrthoDB" id="19020at2"/>
<dbReference type="NCBIfam" id="TIGR03825">
    <property type="entry name" value="FliH_bacil"/>
    <property type="match status" value="1"/>
</dbReference>
<gene>
    <name evidence="10" type="ORF">BHF71_00385</name>
</gene>
<keyword evidence="10" id="KW-0969">Cilium</keyword>
<proteinExistence type="inferred from homology"/>
<comment type="similarity">
    <text evidence="2">Belongs to the FliH family.</text>
</comment>
<feature type="domain" description="Flagellar assembly protein FliH/Type III secretion system HrpE" evidence="9">
    <location>
        <begin position="122"/>
        <end position="249"/>
    </location>
</feature>
<evidence type="ECO:0000256" key="6">
    <source>
        <dbReference type="ARBA" id="ARBA00023225"/>
    </source>
</evidence>
<dbReference type="RefSeq" id="WP_069655714.1">
    <property type="nucleotide sequence ID" value="NZ_MIJF01000001.1"/>
</dbReference>
<comment type="caution">
    <text evidence="10">The sequence shown here is derived from an EMBL/GenBank/DDBJ whole genome shotgun (WGS) entry which is preliminary data.</text>
</comment>
<keyword evidence="10" id="KW-0966">Cell projection</keyword>
<dbReference type="InterPro" id="IPR018035">
    <property type="entry name" value="Flagellar_FliH/T3SS_HrpE"/>
</dbReference>
<evidence type="ECO:0000259" key="9">
    <source>
        <dbReference type="Pfam" id="PF02108"/>
    </source>
</evidence>
<dbReference type="GO" id="GO:0015031">
    <property type="term" value="P:protein transport"/>
    <property type="evidence" value="ECO:0007669"/>
    <property type="project" value="UniProtKB-KW"/>
</dbReference>
<keyword evidence="10" id="KW-0282">Flagellum</keyword>
<dbReference type="InterPro" id="IPR022524">
    <property type="entry name" value="FliH_Bacilli"/>
</dbReference>
<dbReference type="InterPro" id="IPR051472">
    <property type="entry name" value="T3SS_Stator/FliH"/>
</dbReference>
<keyword evidence="3" id="KW-0813">Transport</keyword>
<protein>
    <recommendedName>
        <fullName evidence="7">Flagellar assembly protein FliH</fullName>
    </recommendedName>
</protein>
<keyword evidence="11" id="KW-1185">Reference proteome</keyword>
<dbReference type="GO" id="GO:0044781">
    <property type="term" value="P:bacterial-type flagellum organization"/>
    <property type="evidence" value="ECO:0007669"/>
    <property type="project" value="UniProtKB-KW"/>
</dbReference>
<accession>A0A1D2YX99</accession>
<keyword evidence="5" id="KW-0653">Protein transport</keyword>
<dbReference type="Proteomes" id="UP000243739">
    <property type="component" value="Unassembled WGS sequence"/>
</dbReference>
<evidence type="ECO:0000256" key="4">
    <source>
        <dbReference type="ARBA" id="ARBA00022795"/>
    </source>
</evidence>
<dbReference type="GO" id="GO:0005829">
    <property type="term" value="C:cytosol"/>
    <property type="evidence" value="ECO:0007669"/>
    <property type="project" value="TreeGrafter"/>
</dbReference>
<keyword evidence="6" id="KW-1006">Bacterial flagellum protein export</keyword>
<name>A0A1D2YX99_9BACI</name>
<evidence type="ECO:0000256" key="2">
    <source>
        <dbReference type="ARBA" id="ARBA00006602"/>
    </source>
</evidence>
<dbReference type="PANTHER" id="PTHR34982">
    <property type="entry name" value="YOP PROTEINS TRANSLOCATION PROTEIN L"/>
    <property type="match status" value="1"/>
</dbReference>
<dbReference type="Pfam" id="PF02108">
    <property type="entry name" value="FliH"/>
    <property type="match status" value="1"/>
</dbReference>
<evidence type="ECO:0000256" key="5">
    <source>
        <dbReference type="ARBA" id="ARBA00022927"/>
    </source>
</evidence>
<feature type="coiled-coil region" evidence="8">
    <location>
        <begin position="115"/>
        <end position="142"/>
    </location>
</feature>
<organism evidence="10 11">
    <name type="scientific">Vulcanibacillus modesticaldus</name>
    <dbReference type="NCBI Taxonomy" id="337097"/>
    <lineage>
        <taxon>Bacteria</taxon>
        <taxon>Bacillati</taxon>
        <taxon>Bacillota</taxon>
        <taxon>Bacilli</taxon>
        <taxon>Bacillales</taxon>
        <taxon>Bacillaceae</taxon>
        <taxon>Vulcanibacillus</taxon>
    </lineage>
</organism>
<evidence type="ECO:0000313" key="11">
    <source>
        <dbReference type="Proteomes" id="UP000243739"/>
    </source>
</evidence>
<evidence type="ECO:0000256" key="8">
    <source>
        <dbReference type="SAM" id="Coils"/>
    </source>
</evidence>
<dbReference type="STRING" id="337097.BHF71_00385"/>
<evidence type="ECO:0000256" key="7">
    <source>
        <dbReference type="NCBIfam" id="TIGR03825"/>
    </source>
</evidence>
<evidence type="ECO:0000256" key="3">
    <source>
        <dbReference type="ARBA" id="ARBA00022448"/>
    </source>
</evidence>
<dbReference type="AlphaFoldDB" id="A0A1D2YX99"/>
<comment type="function">
    <text evidence="1">Needed for flagellar regrowth and assembly.</text>
</comment>
<reference evidence="10 11" key="1">
    <citation type="submission" date="2016-09" db="EMBL/GenBank/DDBJ databases">
        <title>Draft genome sequence for the type strain of Vulcanibacillus modesticaldus BR, a strictly anaerobic, moderately thermophilic, and nitrate-reducing bacterium from deep sea-hydrothermal vents of the Mid-Atlantic Ridge.</title>
        <authorList>
            <person name="Abin C.A."/>
            <person name="Hollibaugh J.T."/>
        </authorList>
    </citation>
    <scope>NUCLEOTIDE SEQUENCE [LARGE SCALE GENOMIC DNA]</scope>
    <source>
        <strain evidence="10 11">BR</strain>
    </source>
</reference>
<evidence type="ECO:0000256" key="1">
    <source>
        <dbReference type="ARBA" id="ARBA00003041"/>
    </source>
</evidence>
<evidence type="ECO:0000313" key="10">
    <source>
        <dbReference type="EMBL" id="OEG00401.1"/>
    </source>
</evidence>
<keyword evidence="4" id="KW-1005">Bacterial flagellum biogenesis</keyword>
<sequence length="260" mass="30220">MSKIYKSVQLNENQKKIITYEHKLKNEPEVSQEELVDDTFNYRDQIIKEAKEQAARILGDAKKQAEELLEKEKKAIDEWWDKKRAEDDLLIERLKKEGYQAGYEEGHAKAELDLQEQYQKRFDQAQQILEEASRIKEQIIQESESKIIELSVAIAEKIIRKEIELDMGVVKNLVKEVLKGIKELEKISISVAPSYFTYLHNAREELLKELNGQIELLIFPDPSITDGGCIIKSSYGTFDAKIDTQLEEIKFLLFDISGRR</sequence>
<dbReference type="EMBL" id="MIJF01000001">
    <property type="protein sequence ID" value="OEG00401.1"/>
    <property type="molecule type" value="Genomic_DNA"/>
</dbReference>
<keyword evidence="8" id="KW-0175">Coiled coil</keyword>
<dbReference type="PANTHER" id="PTHR34982:SF1">
    <property type="entry name" value="FLAGELLAR ASSEMBLY PROTEIN FLIH"/>
    <property type="match status" value="1"/>
</dbReference>
<feature type="coiled-coil region" evidence="8">
    <location>
        <begin position="47"/>
        <end position="78"/>
    </location>
</feature>